<evidence type="ECO:0000256" key="9">
    <source>
        <dbReference type="ARBA" id="ARBA00048988"/>
    </source>
</evidence>
<keyword evidence="4 10" id="KW-0067">ATP-binding</keyword>
<evidence type="ECO:0000256" key="1">
    <source>
        <dbReference type="ARBA" id="ARBA00022741"/>
    </source>
</evidence>
<keyword evidence="2 10" id="KW-0378">Hydrolase</keyword>
<dbReference type="GO" id="GO:0005524">
    <property type="term" value="F:ATP binding"/>
    <property type="evidence" value="ECO:0007669"/>
    <property type="project" value="UniProtKB-UniRule"/>
</dbReference>
<evidence type="ECO:0000256" key="6">
    <source>
        <dbReference type="ARBA" id="ARBA00034617"/>
    </source>
</evidence>
<protein>
    <recommendedName>
        <fullName evidence="7">DNA 3'-5' helicase</fullName>
        <ecNumber evidence="7">5.6.2.4</ecNumber>
    </recommendedName>
    <alternativeName>
        <fullName evidence="8">DNA 3'-5' helicase II</fullName>
    </alternativeName>
</protein>
<dbReference type="GO" id="GO:0003677">
    <property type="term" value="F:DNA binding"/>
    <property type="evidence" value="ECO:0007669"/>
    <property type="project" value="InterPro"/>
</dbReference>
<evidence type="ECO:0000256" key="8">
    <source>
        <dbReference type="ARBA" id="ARBA00034923"/>
    </source>
</evidence>
<feature type="domain" description="UvrD-like helicase ATP-binding" evidence="11">
    <location>
        <begin position="25"/>
        <end position="354"/>
    </location>
</feature>
<dbReference type="GO" id="GO:0043138">
    <property type="term" value="F:3'-5' DNA helicase activity"/>
    <property type="evidence" value="ECO:0007669"/>
    <property type="project" value="UniProtKB-EC"/>
</dbReference>
<name>A0AAU8CYG5_9HYPH</name>
<evidence type="ECO:0000256" key="10">
    <source>
        <dbReference type="PROSITE-ProRule" id="PRU00560"/>
    </source>
</evidence>
<evidence type="ECO:0000256" key="5">
    <source>
        <dbReference type="ARBA" id="ARBA00023235"/>
    </source>
</evidence>
<dbReference type="InterPro" id="IPR000212">
    <property type="entry name" value="DNA_helicase_UvrD/REP"/>
</dbReference>
<geneLocation type="plasmid" evidence="12">
    <name>pMk2240B</name>
</geneLocation>
<dbReference type="EC" id="5.6.2.4" evidence="7"/>
<comment type="catalytic activity">
    <reaction evidence="6">
        <text>Couples ATP hydrolysis with the unwinding of duplex DNA by translocating in the 3'-5' direction.</text>
        <dbReference type="EC" id="5.6.2.4"/>
    </reaction>
</comment>
<evidence type="ECO:0000256" key="7">
    <source>
        <dbReference type="ARBA" id="ARBA00034808"/>
    </source>
</evidence>
<dbReference type="RefSeq" id="WP_353646279.1">
    <property type="nucleotide sequence ID" value="NZ_CP159255.1"/>
</dbReference>
<keyword evidence="5" id="KW-0413">Isomerase</keyword>
<dbReference type="InterPro" id="IPR027417">
    <property type="entry name" value="P-loop_NTPase"/>
</dbReference>
<comment type="catalytic activity">
    <reaction evidence="9">
        <text>ATP + H2O = ADP + phosphate + H(+)</text>
        <dbReference type="Rhea" id="RHEA:13065"/>
        <dbReference type="ChEBI" id="CHEBI:15377"/>
        <dbReference type="ChEBI" id="CHEBI:15378"/>
        <dbReference type="ChEBI" id="CHEBI:30616"/>
        <dbReference type="ChEBI" id="CHEBI:43474"/>
        <dbReference type="ChEBI" id="CHEBI:456216"/>
        <dbReference type="EC" id="5.6.2.4"/>
    </reaction>
</comment>
<dbReference type="GO" id="GO:0016787">
    <property type="term" value="F:hydrolase activity"/>
    <property type="evidence" value="ECO:0007669"/>
    <property type="project" value="UniProtKB-UniRule"/>
</dbReference>
<dbReference type="Pfam" id="PF13361">
    <property type="entry name" value="UvrD_C"/>
    <property type="match status" value="1"/>
</dbReference>
<dbReference type="AlphaFoldDB" id="A0AAU8CYG5"/>
<dbReference type="GO" id="GO:0000725">
    <property type="term" value="P:recombinational repair"/>
    <property type="evidence" value="ECO:0007669"/>
    <property type="project" value="TreeGrafter"/>
</dbReference>
<accession>A0AAU8CYG5</accession>
<evidence type="ECO:0000256" key="4">
    <source>
        <dbReference type="ARBA" id="ARBA00022840"/>
    </source>
</evidence>
<keyword evidence="12" id="KW-0614">Plasmid</keyword>
<dbReference type="PROSITE" id="PS51198">
    <property type="entry name" value="UVRD_HELICASE_ATP_BIND"/>
    <property type="match status" value="1"/>
</dbReference>
<evidence type="ECO:0000256" key="3">
    <source>
        <dbReference type="ARBA" id="ARBA00022806"/>
    </source>
</evidence>
<sequence>MPEFRTAPTLEEFAGLVEAALFMHQPNERQRDAIAAQADVPLLVVAGPGTGKTTTLVLRALRFTFVDGVAPEDILITTFTEKAGREIRSRLIEWGTSLRANLLSRASQAGDEEQVRYLATVDVNRYIAGTLDSICEDAVRDMREPNEAPPVILEQSAARAILYRRGEVWSELRSLGDPFRIFLGRYGFSGDPVRNNGEATEIVRTIVDRLVQDRVDLVGYAAPHQDQVFRQAILRIKERYEAHLSKTNQMDFALLEQRFLDRLAGGRLPRSMLSLRMLLVDEYQDTNPLQEAIYFELVRRTGASLTVVGDDDQSLYRFRGATIELFRDFRERASADLKCDEPQLICLEENYRSSEQIVEFFSQHISNDPDFGPARVALPPPLQRRVVSASGPAAIGVIGMFRDDPAILAADLADFLHRIFRQGGRIPLPHEDTLLEAILPADQGGDLGDAVLLASTVNERGRPFRGQPGKERLPFHLRRELAARGLSVFNPRGLALRDVPTVQQFLGLLLECIDPAPNPGARGARQLEAFLTNDANDFLDEWRIAAQDMLTINPRSPRGDLLSEKVDRWRRFAVEGRDNESEWPVLDVCYSFLPWFPPFQDDPEAQVYLEAITRTVAAASTFSGYKVAIQRDEPHRTRSVNSAIRDVLNPIAENLMAVDEEIMPSVPRDRLNIMTIHQAKGLEFPLVIVDISSDFKTNHRTQRFRRFPDEESSVVRLEDELANVTPVGPARRRRSGMQRTFEDLIRLYYVAYSRPQSLLMLVGCQQGLQFRTKIKNVAKFWRRDESWAWVSDPHLRPPPVDADLIPFIRI</sequence>
<dbReference type="Gene3D" id="3.40.50.300">
    <property type="entry name" value="P-loop containing nucleotide triphosphate hydrolases"/>
    <property type="match status" value="3"/>
</dbReference>
<keyword evidence="3 10" id="KW-0347">Helicase</keyword>
<dbReference type="InterPro" id="IPR014017">
    <property type="entry name" value="DNA_helicase_UvrD-like_C"/>
</dbReference>
<gene>
    <name evidence="12" type="ORF">ABVK50_28995</name>
</gene>
<dbReference type="Pfam" id="PF00580">
    <property type="entry name" value="UvrD-helicase"/>
    <property type="match status" value="1"/>
</dbReference>
<dbReference type="CDD" id="cd17932">
    <property type="entry name" value="DEXQc_UvrD"/>
    <property type="match status" value="1"/>
</dbReference>
<dbReference type="PANTHER" id="PTHR11070:SF2">
    <property type="entry name" value="ATP-DEPENDENT DNA HELICASE SRS2"/>
    <property type="match status" value="1"/>
</dbReference>
<dbReference type="SUPFAM" id="SSF52540">
    <property type="entry name" value="P-loop containing nucleoside triphosphate hydrolases"/>
    <property type="match status" value="1"/>
</dbReference>
<evidence type="ECO:0000259" key="11">
    <source>
        <dbReference type="PROSITE" id="PS51198"/>
    </source>
</evidence>
<keyword evidence="1 10" id="KW-0547">Nucleotide-binding</keyword>
<dbReference type="PANTHER" id="PTHR11070">
    <property type="entry name" value="UVRD / RECB / PCRA DNA HELICASE FAMILY MEMBER"/>
    <property type="match status" value="1"/>
</dbReference>
<reference evidence="12" key="1">
    <citation type="submission" date="2024-06" db="EMBL/GenBank/DDBJ databases">
        <title>Mesorhizobium karijinii sp. nov., a symbiont of the iconic Swainsona formosa from arid Australia.</title>
        <authorList>
            <person name="Hill Y.J."/>
            <person name="Watkin E.L.J."/>
            <person name="O'Hara G.W."/>
            <person name="Terpolilli J."/>
            <person name="Tye M.L."/>
            <person name="Kohlmeier M.G."/>
        </authorList>
    </citation>
    <scope>NUCLEOTIDE SEQUENCE</scope>
    <source>
        <strain evidence="12">WSM2240</strain>
        <plasmid evidence="12">pMk2240B</plasmid>
    </source>
</reference>
<dbReference type="InterPro" id="IPR014016">
    <property type="entry name" value="UvrD-like_ATP-bd"/>
</dbReference>
<proteinExistence type="predicted"/>
<dbReference type="EMBL" id="CP159255">
    <property type="protein sequence ID" value="XCG52017.1"/>
    <property type="molecule type" value="Genomic_DNA"/>
</dbReference>
<evidence type="ECO:0000313" key="12">
    <source>
        <dbReference type="EMBL" id="XCG52017.1"/>
    </source>
</evidence>
<evidence type="ECO:0000256" key="2">
    <source>
        <dbReference type="ARBA" id="ARBA00022801"/>
    </source>
</evidence>
<feature type="binding site" evidence="10">
    <location>
        <begin position="46"/>
        <end position="53"/>
    </location>
    <ligand>
        <name>ATP</name>
        <dbReference type="ChEBI" id="CHEBI:30616"/>
    </ligand>
</feature>
<organism evidence="12">
    <name type="scientific">Mesorhizobium sp. WSM2240</name>
    <dbReference type="NCBI Taxonomy" id="3228851"/>
    <lineage>
        <taxon>Bacteria</taxon>
        <taxon>Pseudomonadati</taxon>
        <taxon>Pseudomonadota</taxon>
        <taxon>Alphaproteobacteria</taxon>
        <taxon>Hyphomicrobiales</taxon>
        <taxon>Phyllobacteriaceae</taxon>
        <taxon>Mesorhizobium</taxon>
    </lineage>
</organism>